<dbReference type="STRING" id="441119.SAMN04488047_111126"/>
<dbReference type="AlphaFoldDB" id="A0A1I5SPK8"/>
<name>A0A1I5SPK8_9RHOB</name>
<proteinExistence type="predicted"/>
<evidence type="ECO:0000256" key="2">
    <source>
        <dbReference type="SAM" id="SignalP"/>
    </source>
</evidence>
<reference evidence="3 4" key="1">
    <citation type="submission" date="2016-10" db="EMBL/GenBank/DDBJ databases">
        <authorList>
            <person name="de Groot N.N."/>
        </authorList>
    </citation>
    <scope>NUCLEOTIDE SEQUENCE [LARGE SCALE GENOMIC DNA]</scope>
    <source>
        <strain evidence="3 4">DSM 19547</strain>
    </source>
</reference>
<feature type="chain" id="PRO_5011745323" evidence="2">
    <location>
        <begin position="23"/>
        <end position="169"/>
    </location>
</feature>
<protein>
    <submittedName>
        <fullName evidence="3">Uncharacterized protein</fullName>
    </submittedName>
</protein>
<sequence length="169" mass="17178">MLARIILAMAAATAAFPTAAQKAEGTLAEEAAAAGIGGVGLSPCADLVGVENVSVLAQAADWALGYIAGRIDAGDALVEGEPLDASSSTDIATGILLFCTDNPDATLLAATRSYGERVFGTEPVRRSFERVPARVPRPRPRPPGRTPETADATPDPSPPATPDATGPTE</sequence>
<dbReference type="Proteomes" id="UP000199356">
    <property type="component" value="Unassembled WGS sequence"/>
</dbReference>
<dbReference type="EMBL" id="FOXA01000011">
    <property type="protein sequence ID" value="SFP72618.1"/>
    <property type="molecule type" value="Genomic_DNA"/>
</dbReference>
<organism evidence="3 4">
    <name type="scientific">Tranquillimonas alkanivorans</name>
    <dbReference type="NCBI Taxonomy" id="441119"/>
    <lineage>
        <taxon>Bacteria</taxon>
        <taxon>Pseudomonadati</taxon>
        <taxon>Pseudomonadota</taxon>
        <taxon>Alphaproteobacteria</taxon>
        <taxon>Rhodobacterales</taxon>
        <taxon>Roseobacteraceae</taxon>
        <taxon>Tranquillimonas</taxon>
    </lineage>
</organism>
<feature type="region of interest" description="Disordered" evidence="1">
    <location>
        <begin position="127"/>
        <end position="169"/>
    </location>
</feature>
<evidence type="ECO:0000313" key="4">
    <source>
        <dbReference type="Proteomes" id="UP000199356"/>
    </source>
</evidence>
<keyword evidence="2" id="KW-0732">Signal</keyword>
<gene>
    <name evidence="3" type="ORF">SAMN04488047_111126</name>
</gene>
<accession>A0A1I5SPK8</accession>
<keyword evidence="4" id="KW-1185">Reference proteome</keyword>
<feature type="signal peptide" evidence="2">
    <location>
        <begin position="1"/>
        <end position="22"/>
    </location>
</feature>
<evidence type="ECO:0000256" key="1">
    <source>
        <dbReference type="SAM" id="MobiDB-lite"/>
    </source>
</evidence>
<evidence type="ECO:0000313" key="3">
    <source>
        <dbReference type="EMBL" id="SFP72618.1"/>
    </source>
</evidence>